<proteinExistence type="inferred from homology"/>
<keyword evidence="2" id="KW-0560">Oxidoreductase</keyword>
<evidence type="ECO:0000313" key="3">
    <source>
        <dbReference type="EMBL" id="MBP2472760.1"/>
    </source>
</evidence>
<dbReference type="EMBL" id="JAGIOO010000001">
    <property type="protein sequence ID" value="MBP2472760.1"/>
    <property type="molecule type" value="Genomic_DNA"/>
</dbReference>
<dbReference type="Proteomes" id="UP001519363">
    <property type="component" value="Unassembled WGS sequence"/>
</dbReference>
<keyword evidence="4" id="KW-1185">Reference proteome</keyword>
<organism evidence="3 4">
    <name type="scientific">Crossiella equi</name>
    <dbReference type="NCBI Taxonomy" id="130796"/>
    <lineage>
        <taxon>Bacteria</taxon>
        <taxon>Bacillati</taxon>
        <taxon>Actinomycetota</taxon>
        <taxon>Actinomycetes</taxon>
        <taxon>Pseudonocardiales</taxon>
        <taxon>Pseudonocardiaceae</taxon>
        <taxon>Crossiella</taxon>
    </lineage>
</organism>
<reference evidence="3 4" key="1">
    <citation type="submission" date="2021-03" db="EMBL/GenBank/DDBJ databases">
        <title>Sequencing the genomes of 1000 actinobacteria strains.</title>
        <authorList>
            <person name="Klenk H.-P."/>
        </authorList>
    </citation>
    <scope>NUCLEOTIDE SEQUENCE [LARGE SCALE GENOMIC DNA]</scope>
    <source>
        <strain evidence="3 4">DSM 44580</strain>
    </source>
</reference>
<sequence length="234" mass="24517">MELSGARILVVGATGVLGGRISRGLADRGAKLALAGRDRRKLIALARELGGCQYKRFDAYDVEGCPFLVRDAYQALGGLQGVVVCSGIVAFGTAEHTHDVVSEQLFAVNTLAPIAILRTALPVLHRGATIAAITGVESDRPAPDLAAYSASKAALSAWLAAVRQEQRARGVSVLDAKLPHVDTGMGERAAAGRRPVRLARGSDPQYVVDRMLDALATGAEEIRVGPDGDSLEVV</sequence>
<dbReference type="InterPro" id="IPR002347">
    <property type="entry name" value="SDR_fam"/>
</dbReference>
<dbReference type="SUPFAM" id="SSF51735">
    <property type="entry name" value="NAD(P)-binding Rossmann-fold domains"/>
    <property type="match status" value="1"/>
</dbReference>
<protein>
    <submittedName>
        <fullName evidence="3">Short-subunit dehydrogenase</fullName>
    </submittedName>
</protein>
<dbReference type="Pfam" id="PF00106">
    <property type="entry name" value="adh_short"/>
    <property type="match status" value="1"/>
</dbReference>
<dbReference type="PANTHER" id="PTHR44196:SF1">
    <property type="entry name" value="DEHYDROGENASE_REDUCTASE SDR FAMILY MEMBER 7B"/>
    <property type="match status" value="1"/>
</dbReference>
<accession>A0ABS5A858</accession>
<dbReference type="PANTHER" id="PTHR44196">
    <property type="entry name" value="DEHYDROGENASE/REDUCTASE SDR FAMILY MEMBER 7B"/>
    <property type="match status" value="1"/>
</dbReference>
<comment type="similarity">
    <text evidence="1">Belongs to the short-chain dehydrogenases/reductases (SDR) family.</text>
</comment>
<evidence type="ECO:0000256" key="2">
    <source>
        <dbReference type="ARBA" id="ARBA00023002"/>
    </source>
</evidence>
<dbReference type="RefSeq" id="WP_086780864.1">
    <property type="nucleotide sequence ID" value="NZ_JAGIOO010000001.1"/>
</dbReference>
<comment type="caution">
    <text evidence="3">The sequence shown here is derived from an EMBL/GenBank/DDBJ whole genome shotgun (WGS) entry which is preliminary data.</text>
</comment>
<evidence type="ECO:0000313" key="4">
    <source>
        <dbReference type="Proteomes" id="UP001519363"/>
    </source>
</evidence>
<name>A0ABS5A858_9PSEU</name>
<dbReference type="CDD" id="cd05233">
    <property type="entry name" value="SDR_c"/>
    <property type="match status" value="1"/>
</dbReference>
<dbReference type="InterPro" id="IPR036291">
    <property type="entry name" value="NAD(P)-bd_dom_sf"/>
</dbReference>
<gene>
    <name evidence="3" type="ORF">JOF53_001632</name>
</gene>
<evidence type="ECO:0000256" key="1">
    <source>
        <dbReference type="ARBA" id="ARBA00006484"/>
    </source>
</evidence>
<dbReference type="Gene3D" id="3.40.50.720">
    <property type="entry name" value="NAD(P)-binding Rossmann-like Domain"/>
    <property type="match status" value="1"/>
</dbReference>